<proteinExistence type="predicted"/>
<dbReference type="EMBL" id="REGN01009968">
    <property type="protein sequence ID" value="RMZ99994.1"/>
    <property type="molecule type" value="Genomic_DNA"/>
</dbReference>
<organism evidence="1 2">
    <name type="scientific">Brachionus plicatilis</name>
    <name type="common">Marine rotifer</name>
    <name type="synonym">Brachionus muelleri</name>
    <dbReference type="NCBI Taxonomy" id="10195"/>
    <lineage>
        <taxon>Eukaryota</taxon>
        <taxon>Metazoa</taxon>
        <taxon>Spiralia</taxon>
        <taxon>Gnathifera</taxon>
        <taxon>Rotifera</taxon>
        <taxon>Eurotatoria</taxon>
        <taxon>Monogononta</taxon>
        <taxon>Pseudotrocha</taxon>
        <taxon>Ploima</taxon>
        <taxon>Brachionidae</taxon>
        <taxon>Brachionus</taxon>
    </lineage>
</organism>
<comment type="caution">
    <text evidence="1">The sequence shown here is derived from an EMBL/GenBank/DDBJ whole genome shotgun (WGS) entry which is preliminary data.</text>
</comment>
<keyword evidence="2" id="KW-1185">Reference proteome</keyword>
<reference evidence="1 2" key="1">
    <citation type="journal article" date="2018" name="Sci. Rep.">
        <title>Genomic signatures of local adaptation to the degree of environmental predictability in rotifers.</title>
        <authorList>
            <person name="Franch-Gras L."/>
            <person name="Hahn C."/>
            <person name="Garcia-Roger E.M."/>
            <person name="Carmona M.J."/>
            <person name="Serra M."/>
            <person name="Gomez A."/>
        </authorList>
    </citation>
    <scope>NUCLEOTIDE SEQUENCE [LARGE SCALE GENOMIC DNA]</scope>
    <source>
        <strain evidence="1">HYR1</strain>
    </source>
</reference>
<name>A0A3M7PMK8_BRAPC</name>
<protein>
    <submittedName>
        <fullName evidence="1">Uncharacterized protein</fullName>
    </submittedName>
</protein>
<sequence length="101" mass="11553">MNLENIWQIQNPYLVGQHYSLLNPYYILNDLPLRSFDLTWRELFEIQCVSSLCVRNVAFANAELFESIGSPNILLRVSLMLPPEQGAGDIIWNTVEGLIIS</sequence>
<evidence type="ECO:0000313" key="1">
    <source>
        <dbReference type="EMBL" id="RMZ99994.1"/>
    </source>
</evidence>
<dbReference type="AlphaFoldDB" id="A0A3M7PMK8"/>
<gene>
    <name evidence="1" type="ORF">BpHYR1_041236</name>
</gene>
<accession>A0A3M7PMK8</accession>
<evidence type="ECO:0000313" key="2">
    <source>
        <dbReference type="Proteomes" id="UP000276133"/>
    </source>
</evidence>
<dbReference type="Proteomes" id="UP000276133">
    <property type="component" value="Unassembled WGS sequence"/>
</dbReference>